<comment type="caution">
    <text evidence="1">The sequence shown here is derived from an EMBL/GenBank/DDBJ whole genome shotgun (WGS) entry which is preliminary data.</text>
</comment>
<dbReference type="AlphaFoldDB" id="X1QAL8"/>
<proteinExistence type="predicted"/>
<organism evidence="1">
    <name type="scientific">marine sediment metagenome</name>
    <dbReference type="NCBI Taxonomy" id="412755"/>
    <lineage>
        <taxon>unclassified sequences</taxon>
        <taxon>metagenomes</taxon>
        <taxon>ecological metagenomes</taxon>
    </lineage>
</organism>
<accession>X1QAL8</accession>
<sequence length="107" mass="12565">MKYHPRVLKAHKPARYEELFINCEEFPDYIPVELLFNNIKKNVISVLSTSLGAASQLEHLRAISLLELVEWDNQSYKKEIKTRLIKESDNRTIFVKTFEELSKLLEA</sequence>
<protein>
    <submittedName>
        <fullName evidence="1">Uncharacterized protein</fullName>
    </submittedName>
</protein>
<name>X1QAL8_9ZZZZ</name>
<gene>
    <name evidence="1" type="ORF">S06H3_40795</name>
</gene>
<dbReference type="EMBL" id="BARV01025070">
    <property type="protein sequence ID" value="GAI40324.1"/>
    <property type="molecule type" value="Genomic_DNA"/>
</dbReference>
<reference evidence="1" key="1">
    <citation type="journal article" date="2014" name="Front. Microbiol.">
        <title>High frequency of phylogenetically diverse reductive dehalogenase-homologous genes in deep subseafloor sedimentary metagenomes.</title>
        <authorList>
            <person name="Kawai M."/>
            <person name="Futagami T."/>
            <person name="Toyoda A."/>
            <person name="Takaki Y."/>
            <person name="Nishi S."/>
            <person name="Hori S."/>
            <person name="Arai W."/>
            <person name="Tsubouchi T."/>
            <person name="Morono Y."/>
            <person name="Uchiyama I."/>
            <person name="Ito T."/>
            <person name="Fujiyama A."/>
            <person name="Inagaki F."/>
            <person name="Takami H."/>
        </authorList>
    </citation>
    <scope>NUCLEOTIDE SEQUENCE</scope>
    <source>
        <strain evidence="1">Expedition CK06-06</strain>
    </source>
</reference>
<evidence type="ECO:0000313" key="1">
    <source>
        <dbReference type="EMBL" id="GAI40324.1"/>
    </source>
</evidence>